<proteinExistence type="predicted"/>
<feature type="chain" id="PRO_5020805398" description="DUF3450 domain-containing protein" evidence="1">
    <location>
        <begin position="20"/>
        <end position="254"/>
    </location>
</feature>
<reference evidence="2 3" key="1">
    <citation type="submission" date="2017-10" db="EMBL/GenBank/DDBJ databases">
        <title>Nyctiphanis sp. nov., isolated from the stomach of the euphausiid Nyctiphanes simplex (Hansen, 1911) in the Gulf of California.</title>
        <authorList>
            <person name="Gomez-Gil B."/>
            <person name="Aguilar-Mendez M."/>
            <person name="Lopez-Cortes A."/>
            <person name="Gomez-Gutierrez J."/>
            <person name="Roque A."/>
            <person name="Lang E."/>
            <person name="Gonzalez-Castillo A."/>
        </authorList>
    </citation>
    <scope>NUCLEOTIDE SEQUENCE [LARGE SCALE GENOMIC DNA]</scope>
    <source>
        <strain evidence="2 3">CAIM 600</strain>
    </source>
</reference>
<dbReference type="Proteomes" id="UP000290287">
    <property type="component" value="Unassembled WGS sequence"/>
</dbReference>
<keyword evidence="1" id="KW-0732">Signal</keyword>
<dbReference type="AlphaFoldDB" id="A0A4Q0YQ85"/>
<dbReference type="OrthoDB" id="5880116at2"/>
<gene>
    <name evidence="2" type="ORF">CS022_11790</name>
</gene>
<protein>
    <recommendedName>
        <fullName evidence="4">DUF3450 domain-containing protein</fullName>
    </recommendedName>
</protein>
<evidence type="ECO:0000256" key="1">
    <source>
        <dbReference type="SAM" id="SignalP"/>
    </source>
</evidence>
<feature type="signal peptide" evidence="1">
    <location>
        <begin position="1"/>
        <end position="19"/>
    </location>
</feature>
<name>A0A4Q0YQ85_9GAMM</name>
<evidence type="ECO:0000313" key="3">
    <source>
        <dbReference type="Proteomes" id="UP000290287"/>
    </source>
</evidence>
<comment type="caution">
    <text evidence="2">The sequence shown here is derived from an EMBL/GenBank/DDBJ whole genome shotgun (WGS) entry which is preliminary data.</text>
</comment>
<evidence type="ECO:0000313" key="2">
    <source>
        <dbReference type="EMBL" id="RXJ73172.1"/>
    </source>
</evidence>
<dbReference type="PIRSF" id="PIRSF028069">
    <property type="entry name" value="UCP028069"/>
    <property type="match status" value="1"/>
</dbReference>
<keyword evidence="3" id="KW-1185">Reference proteome</keyword>
<dbReference type="Pfam" id="PF11932">
    <property type="entry name" value="DUF3450"/>
    <property type="match status" value="1"/>
</dbReference>
<dbReference type="InterPro" id="IPR016866">
    <property type="entry name" value="UCP028069"/>
</dbReference>
<evidence type="ECO:0008006" key="4">
    <source>
        <dbReference type="Google" id="ProtNLM"/>
    </source>
</evidence>
<dbReference type="RefSeq" id="WP_129122424.1">
    <property type="nucleotide sequence ID" value="NZ_PEIB01000012.1"/>
</dbReference>
<accession>A0A4Q0YQ85</accession>
<organism evidence="2 3">
    <name type="scientific">Veronia nyctiphanis</name>
    <dbReference type="NCBI Taxonomy" id="1278244"/>
    <lineage>
        <taxon>Bacteria</taxon>
        <taxon>Pseudomonadati</taxon>
        <taxon>Pseudomonadota</taxon>
        <taxon>Gammaproteobacteria</taxon>
        <taxon>Vibrionales</taxon>
        <taxon>Vibrionaceae</taxon>
        <taxon>Veronia</taxon>
    </lineage>
</organism>
<dbReference type="EMBL" id="PEIB01000012">
    <property type="protein sequence ID" value="RXJ73172.1"/>
    <property type="molecule type" value="Genomic_DNA"/>
</dbReference>
<sequence length="254" mass="29092">MKYHFVCLWAFLLPLPSSADDVVKAGIIESQTLKAAVDSQERIDSLSDDILSMKAQIEHLTRETSNLDTYREHLELLQSSQEKEKSQLLEKIADISETRAGIVPLMYKMVDSLESWVQQDIPVKRVHRLNRIAQLKTMMGRADVTVSEKFRRILDAYRIEMEYGQKLSVFSGQISLDGLEREVEMLHLGRIILVARTPDHRQYWVYDRDASQWQALGEDLNEDIDLAFSLAERTDIPHTISLPLSVSFSTGGTR</sequence>